<evidence type="ECO:0000259" key="3">
    <source>
        <dbReference type="Pfam" id="PF26371"/>
    </source>
</evidence>
<feature type="transmembrane region" description="Helical" evidence="2">
    <location>
        <begin position="355"/>
        <end position="375"/>
    </location>
</feature>
<dbReference type="EMBL" id="BAAARJ010000026">
    <property type="protein sequence ID" value="GAA2636183.1"/>
    <property type="molecule type" value="Genomic_DNA"/>
</dbReference>
<proteinExistence type="predicted"/>
<feature type="domain" description="Terminal beta-(1-&gt;2)-arabinofuranosyltransferase C-terminal" evidence="3">
    <location>
        <begin position="551"/>
        <end position="665"/>
    </location>
</feature>
<evidence type="ECO:0000313" key="4">
    <source>
        <dbReference type="EMBL" id="GAA2636183.1"/>
    </source>
</evidence>
<evidence type="ECO:0000256" key="2">
    <source>
        <dbReference type="SAM" id="Phobius"/>
    </source>
</evidence>
<dbReference type="InterPro" id="IPR058983">
    <property type="entry name" value="AftB_C"/>
</dbReference>
<protein>
    <recommendedName>
        <fullName evidence="3">Terminal beta-(1-&gt;2)-arabinofuranosyltransferase C-terminal domain-containing protein</fullName>
    </recommendedName>
</protein>
<gene>
    <name evidence="4" type="ORF">GCM10009863_60870</name>
</gene>
<keyword evidence="5" id="KW-1185">Reference proteome</keyword>
<name>A0ABP6DCJ0_9ACTN</name>
<feature type="compositionally biased region" description="Low complexity" evidence="1">
    <location>
        <begin position="236"/>
        <end position="251"/>
    </location>
</feature>
<feature type="transmembrane region" description="Helical" evidence="2">
    <location>
        <begin position="422"/>
        <end position="441"/>
    </location>
</feature>
<organism evidence="4 5">
    <name type="scientific">Streptomyces axinellae</name>
    <dbReference type="NCBI Taxonomy" id="552788"/>
    <lineage>
        <taxon>Bacteria</taxon>
        <taxon>Bacillati</taxon>
        <taxon>Actinomycetota</taxon>
        <taxon>Actinomycetes</taxon>
        <taxon>Kitasatosporales</taxon>
        <taxon>Streptomycetaceae</taxon>
        <taxon>Streptomyces</taxon>
    </lineage>
</organism>
<keyword evidence="2" id="KW-0472">Membrane</keyword>
<reference evidence="5" key="1">
    <citation type="journal article" date="2019" name="Int. J. Syst. Evol. Microbiol.">
        <title>The Global Catalogue of Microorganisms (GCM) 10K type strain sequencing project: providing services to taxonomists for standard genome sequencing and annotation.</title>
        <authorList>
            <consortium name="The Broad Institute Genomics Platform"/>
            <consortium name="The Broad Institute Genome Sequencing Center for Infectious Disease"/>
            <person name="Wu L."/>
            <person name="Ma J."/>
        </authorList>
    </citation>
    <scope>NUCLEOTIDE SEQUENCE [LARGE SCALE GENOMIC DNA]</scope>
    <source>
        <strain evidence="5">JCM 16373</strain>
    </source>
</reference>
<feature type="transmembrane region" description="Helical" evidence="2">
    <location>
        <begin position="272"/>
        <end position="292"/>
    </location>
</feature>
<evidence type="ECO:0000256" key="1">
    <source>
        <dbReference type="SAM" id="MobiDB-lite"/>
    </source>
</evidence>
<keyword evidence="2" id="KW-0812">Transmembrane</keyword>
<feature type="transmembrane region" description="Helical" evidence="2">
    <location>
        <begin position="106"/>
        <end position="126"/>
    </location>
</feature>
<feature type="transmembrane region" description="Helical" evidence="2">
    <location>
        <begin position="448"/>
        <end position="466"/>
    </location>
</feature>
<evidence type="ECO:0000313" key="5">
    <source>
        <dbReference type="Proteomes" id="UP001501447"/>
    </source>
</evidence>
<dbReference type="RefSeq" id="WP_344570279.1">
    <property type="nucleotide sequence ID" value="NZ_BAAARJ010000026.1"/>
</dbReference>
<sequence length="680" mass="72012">MSRSDEITAPQSARGTRAFGLPGTLAQRWNALAVTACGATVLVLGYQHRWTNDDALIYTRAVRQILAGNGPVYNVGERAESSTGTLWQWLLAAGSALPGVDDPLRLAVVLGLLLTVAGFVLALDATRRMIRVARPSGALLPVGVLLLLPLCATWDYATSGLETGLTFGYLGAAWWLLVHARRCLGPGAARPHSTLAGRELPGLALPRRAVPGRPYPGGAHSAQSRSGPAPASEAHAGQPPAGYGAPAPVSGRPDPRGQGLTRTAFALGLGPLVRPDLALVSGVFLVALLLLWRPPLRTALRWAGAAAGLPVAYEIFRAGYYGVLVPLPALAKEASGTQWQFGWDYLLNTVDPYRLWVPLALLAVFAVGTGVHRMLRGNRTGPWHEAPQEPGQQRAADAVLRGAPVLAGLLSAFFVVKIGGDFMHGRMVLPALFLVLLPVFLLPRTRAAAALAVSVGVWGAACIALWRPPLDSPGERIVYDSHTVYVNSLGQRHPVTQSAHTERPRPFTHAVRTTAHAGLHGLVLRLPREAGYPVVPLAPHVEAPLAGAEARLGNAGAVLPLDGWAVDLLGLANPLGAHTLPTQNHKAGHEKPLDRAWVLADLTAPGAPVPYGVDPRRVAAARHALNCGPLSELRASTRAPLTAARFWDNLTGSWERTRLRIPADPLDAERAVCGAGKPEK</sequence>
<feature type="transmembrane region" description="Helical" evidence="2">
    <location>
        <begin position="395"/>
        <end position="416"/>
    </location>
</feature>
<keyword evidence="2" id="KW-1133">Transmembrane helix</keyword>
<dbReference type="Proteomes" id="UP001501447">
    <property type="component" value="Unassembled WGS sequence"/>
</dbReference>
<accession>A0ABP6DCJ0</accession>
<comment type="caution">
    <text evidence="4">The sequence shown here is derived from an EMBL/GenBank/DDBJ whole genome shotgun (WGS) entry which is preliminary data.</text>
</comment>
<feature type="region of interest" description="Disordered" evidence="1">
    <location>
        <begin position="214"/>
        <end position="255"/>
    </location>
</feature>
<feature type="transmembrane region" description="Helical" evidence="2">
    <location>
        <begin position="138"/>
        <end position="157"/>
    </location>
</feature>
<dbReference type="Pfam" id="PF26371">
    <property type="entry name" value="AftB_C"/>
    <property type="match status" value="1"/>
</dbReference>